<comment type="similarity">
    <text evidence="2 8">Belongs to the methyltransferase superfamily. LCMT family.</text>
</comment>
<dbReference type="InterPro" id="IPR029063">
    <property type="entry name" value="SAM-dependent_MTases_sf"/>
</dbReference>
<evidence type="ECO:0000256" key="8">
    <source>
        <dbReference type="PIRNR" id="PIRNR016305"/>
    </source>
</evidence>
<dbReference type="Gene3D" id="3.40.50.150">
    <property type="entry name" value="Vaccinia Virus protein VP39"/>
    <property type="match status" value="1"/>
</dbReference>
<feature type="binding site" evidence="9">
    <location>
        <position position="199"/>
    </location>
    <ligand>
        <name>S-adenosyl-L-methionine</name>
        <dbReference type="ChEBI" id="CHEBI:59789"/>
    </ligand>
</feature>
<keyword evidence="11" id="KW-1185">Reference proteome</keyword>
<evidence type="ECO:0000256" key="1">
    <source>
        <dbReference type="ARBA" id="ARBA00000724"/>
    </source>
</evidence>
<dbReference type="PANTHER" id="PTHR13600:SF21">
    <property type="entry name" value="LEUCINE CARBOXYL METHYLTRANSFERASE 1"/>
    <property type="match status" value="1"/>
</dbReference>
<feature type="binding site" evidence="9">
    <location>
        <position position="91"/>
    </location>
    <ligand>
        <name>S-adenosyl-L-methionine</name>
        <dbReference type="ChEBI" id="CHEBI:59789"/>
    </ligand>
</feature>
<comment type="catalytic activity">
    <reaction evidence="1 8">
        <text>[phosphatase 2A protein]-C-terminal L-leucine + S-adenosyl-L-methionine = [phosphatase 2A protein]-C-terminal L-leucine methyl ester + S-adenosyl-L-homocysteine</text>
        <dbReference type="Rhea" id="RHEA:48544"/>
        <dbReference type="Rhea" id="RHEA-COMP:12134"/>
        <dbReference type="Rhea" id="RHEA-COMP:12135"/>
        <dbReference type="ChEBI" id="CHEBI:57856"/>
        <dbReference type="ChEBI" id="CHEBI:59789"/>
        <dbReference type="ChEBI" id="CHEBI:90516"/>
        <dbReference type="ChEBI" id="CHEBI:90517"/>
        <dbReference type="EC" id="2.1.1.233"/>
    </reaction>
</comment>
<evidence type="ECO:0000313" key="10">
    <source>
        <dbReference type="EMBL" id="KZT35202.1"/>
    </source>
</evidence>
<dbReference type="STRING" id="1314776.A0A166ACQ4"/>
<dbReference type="EMBL" id="KV428148">
    <property type="protein sequence ID" value="KZT35202.1"/>
    <property type="molecule type" value="Genomic_DNA"/>
</dbReference>
<keyword evidence="5 8" id="KW-0489">Methyltransferase</keyword>
<dbReference type="SUPFAM" id="SSF53335">
    <property type="entry name" value="S-adenosyl-L-methionine-dependent methyltransferases"/>
    <property type="match status" value="1"/>
</dbReference>
<evidence type="ECO:0000313" key="11">
    <source>
        <dbReference type="Proteomes" id="UP000076798"/>
    </source>
</evidence>
<evidence type="ECO:0000256" key="5">
    <source>
        <dbReference type="ARBA" id="ARBA00022603"/>
    </source>
</evidence>
<evidence type="ECO:0000256" key="9">
    <source>
        <dbReference type="PIRSR" id="PIRSR016305-1"/>
    </source>
</evidence>
<proteinExistence type="inferred from homology"/>
<dbReference type="OrthoDB" id="203237at2759"/>
<name>A0A166ACQ4_9AGAM</name>
<evidence type="ECO:0000256" key="4">
    <source>
        <dbReference type="ARBA" id="ARBA00017497"/>
    </source>
</evidence>
<dbReference type="InterPro" id="IPR007213">
    <property type="entry name" value="Ppm1/Ppm2/Tcmp"/>
</dbReference>
<keyword evidence="7 8" id="KW-0949">S-adenosyl-L-methionine</keyword>
<evidence type="ECO:0000256" key="7">
    <source>
        <dbReference type="ARBA" id="ARBA00022691"/>
    </source>
</evidence>
<evidence type="ECO:0000256" key="2">
    <source>
        <dbReference type="ARBA" id="ARBA00010703"/>
    </source>
</evidence>
<dbReference type="EC" id="2.1.1.233" evidence="3 8"/>
<gene>
    <name evidence="10" type="ORF">SISSUDRAFT_1035729</name>
</gene>
<feature type="binding site" evidence="9">
    <location>
        <begin position="170"/>
        <end position="171"/>
    </location>
    <ligand>
        <name>S-adenosyl-L-methionine</name>
        <dbReference type="ChEBI" id="CHEBI:59789"/>
    </ligand>
</feature>
<evidence type="ECO:0000256" key="6">
    <source>
        <dbReference type="ARBA" id="ARBA00022679"/>
    </source>
</evidence>
<dbReference type="GO" id="GO:0018423">
    <property type="term" value="F:protein C-terminal leucine carboxyl O-methyltransferase activity"/>
    <property type="evidence" value="ECO:0007669"/>
    <property type="project" value="UniProtKB-EC"/>
</dbReference>
<dbReference type="Proteomes" id="UP000076798">
    <property type="component" value="Unassembled WGS sequence"/>
</dbReference>
<evidence type="ECO:0000256" key="3">
    <source>
        <dbReference type="ARBA" id="ARBA00012834"/>
    </source>
</evidence>
<keyword evidence="6 8" id="KW-0808">Transferase</keyword>
<dbReference type="PIRSF" id="PIRSF016305">
    <property type="entry name" value="LCM_mtfrase"/>
    <property type="match status" value="1"/>
</dbReference>
<reference evidence="10 11" key="1">
    <citation type="journal article" date="2016" name="Mol. Biol. Evol.">
        <title>Comparative Genomics of Early-Diverging Mushroom-Forming Fungi Provides Insights into the Origins of Lignocellulose Decay Capabilities.</title>
        <authorList>
            <person name="Nagy L.G."/>
            <person name="Riley R."/>
            <person name="Tritt A."/>
            <person name="Adam C."/>
            <person name="Daum C."/>
            <person name="Floudas D."/>
            <person name="Sun H."/>
            <person name="Yadav J.S."/>
            <person name="Pangilinan J."/>
            <person name="Larsson K.H."/>
            <person name="Matsuura K."/>
            <person name="Barry K."/>
            <person name="Labutti K."/>
            <person name="Kuo R."/>
            <person name="Ohm R.A."/>
            <person name="Bhattacharya S.S."/>
            <person name="Shirouzu T."/>
            <person name="Yoshinaga Y."/>
            <person name="Martin F.M."/>
            <person name="Grigoriev I.V."/>
            <person name="Hibbett D.S."/>
        </authorList>
    </citation>
    <scope>NUCLEOTIDE SEQUENCE [LARGE SCALE GENOMIC DNA]</scope>
    <source>
        <strain evidence="10 11">HHB10207 ss-3</strain>
    </source>
</reference>
<comment type="function">
    <text evidence="8">Methylates the carboxyl group of the C-terminal leucine residue of protein phosphatase 2A catalytic subunits to form alpha-leucine ester residues.</text>
</comment>
<feature type="binding site" evidence="9">
    <location>
        <position position="63"/>
    </location>
    <ligand>
        <name>S-adenosyl-L-methionine</name>
        <dbReference type="ChEBI" id="CHEBI:59789"/>
    </ligand>
</feature>
<protein>
    <recommendedName>
        <fullName evidence="4 8">Leucine carboxyl methyltransferase 1</fullName>
        <ecNumber evidence="3 8">2.1.1.233</ecNumber>
    </recommendedName>
</protein>
<dbReference type="PANTHER" id="PTHR13600">
    <property type="entry name" value="LEUCINE CARBOXYL METHYLTRANSFERASE"/>
    <property type="match status" value="1"/>
</dbReference>
<dbReference type="Pfam" id="PF04072">
    <property type="entry name" value="LCM"/>
    <property type="match status" value="1"/>
</dbReference>
<organism evidence="10 11">
    <name type="scientific">Sistotremastrum suecicum HHB10207 ss-3</name>
    <dbReference type="NCBI Taxonomy" id="1314776"/>
    <lineage>
        <taxon>Eukaryota</taxon>
        <taxon>Fungi</taxon>
        <taxon>Dikarya</taxon>
        <taxon>Basidiomycota</taxon>
        <taxon>Agaricomycotina</taxon>
        <taxon>Agaricomycetes</taxon>
        <taxon>Sistotremastrales</taxon>
        <taxon>Sistotremastraceae</taxon>
        <taxon>Sistotremastrum</taxon>
    </lineage>
</organism>
<dbReference type="AlphaFoldDB" id="A0A166ACQ4"/>
<sequence length="343" mass="38281">MIDSPSNRDADAAIRSTDTDASQSRLSAVRRDYLKDPFIHLLVPRAHSAPPRPPLINIGTYVRAEAIDKLVYGWLNLKVTDNRKKQIVSLGAGSDTRFWRIAVGICVSLSSSCKERLARYVEIDFPEVTGKKAMSIRKHKELSILLGENVKIIAGGTGLSAEVYHLEPIDLRLPPESTLGVLVQNGVLDPTLPTLFIAECVFVYLRPSVSHGIVSWFTSTITGGCSGLIYEMFGLNDSFGRVMKENLRARNIEIPGVEESSALEAQLQRLFNGGIQSAQAMTLRTVRQKCISEEELSRISRLEMLDEVEELDLVLSHYVLTWGYSLPNGVTDEEREHWKAWEL</sequence>
<dbReference type="InterPro" id="IPR016651">
    <property type="entry name" value="LCMT1"/>
</dbReference>
<accession>A0A166ACQ4</accession>
<dbReference type="GO" id="GO:0032259">
    <property type="term" value="P:methylation"/>
    <property type="evidence" value="ECO:0007669"/>
    <property type="project" value="UniProtKB-KW"/>
</dbReference>